<protein>
    <recommendedName>
        <fullName evidence="1">J domain-containing protein</fullName>
    </recommendedName>
</protein>
<reference evidence="2 3" key="1">
    <citation type="submission" date="2023-11" db="EMBL/GenBank/DDBJ databases">
        <title>Lentzea sokolovensis, sp. nov., Lentzea kristufkii, sp. nov., and Lentzea miocenensis, sp. nov., rare actinobacteria from Sokolov Coal Basin, Miocene lacustrine sediment, Czech Republic.</title>
        <authorList>
            <person name="Lara A."/>
            <person name="Kotroba L."/>
            <person name="Nouioui I."/>
            <person name="Neumann-Schaal M."/>
            <person name="Mast Y."/>
            <person name="Chronakova A."/>
        </authorList>
    </citation>
    <scope>NUCLEOTIDE SEQUENCE [LARGE SCALE GENOMIC DNA]</scope>
    <source>
        <strain evidence="2 3">BCCO 10_0856</strain>
    </source>
</reference>
<dbReference type="SUPFAM" id="SSF46565">
    <property type="entry name" value="Chaperone J-domain"/>
    <property type="match status" value="1"/>
</dbReference>
<sequence length="147" mass="16861">MFMIDLAGDSLYSRLGVSPDASAEEIRQSRDRLIRELREQVRREPGRKAELTERQQQINSDADVLVRPAKREQYDKEHEHLRFFTIRSAAAPMFTSTSDRIDVLHRAISAHLRAQGVRVRPLSDVDRSDFTSDVTPNTLLDELIGQC</sequence>
<keyword evidence="3" id="KW-1185">Reference proteome</keyword>
<dbReference type="Gene3D" id="1.10.287.110">
    <property type="entry name" value="DnaJ domain"/>
    <property type="match status" value="1"/>
</dbReference>
<evidence type="ECO:0000313" key="3">
    <source>
        <dbReference type="Proteomes" id="UP001285521"/>
    </source>
</evidence>
<gene>
    <name evidence="2" type="ORF">SK803_44940</name>
</gene>
<evidence type="ECO:0000259" key="1">
    <source>
        <dbReference type="PROSITE" id="PS50076"/>
    </source>
</evidence>
<dbReference type="InterPro" id="IPR001623">
    <property type="entry name" value="DnaJ_domain"/>
</dbReference>
<dbReference type="InterPro" id="IPR036869">
    <property type="entry name" value="J_dom_sf"/>
</dbReference>
<feature type="domain" description="J" evidence="1">
    <location>
        <begin position="10"/>
        <end position="78"/>
    </location>
</feature>
<dbReference type="PROSITE" id="PS50076">
    <property type="entry name" value="DNAJ_2"/>
    <property type="match status" value="1"/>
</dbReference>
<accession>A0ABU4TGR3</accession>
<organism evidence="2 3">
    <name type="scientific">Lentzea miocenica</name>
    <dbReference type="NCBI Taxonomy" id="3095431"/>
    <lineage>
        <taxon>Bacteria</taxon>
        <taxon>Bacillati</taxon>
        <taxon>Actinomycetota</taxon>
        <taxon>Actinomycetes</taxon>
        <taxon>Pseudonocardiales</taxon>
        <taxon>Pseudonocardiaceae</taxon>
        <taxon>Lentzea</taxon>
    </lineage>
</organism>
<name>A0ABU4TGR3_9PSEU</name>
<evidence type="ECO:0000313" key="2">
    <source>
        <dbReference type="EMBL" id="MDX8037386.1"/>
    </source>
</evidence>
<proteinExistence type="predicted"/>
<comment type="caution">
    <text evidence="2">The sequence shown here is derived from an EMBL/GenBank/DDBJ whole genome shotgun (WGS) entry which is preliminary data.</text>
</comment>
<dbReference type="Pfam" id="PF00226">
    <property type="entry name" value="DnaJ"/>
    <property type="match status" value="1"/>
</dbReference>
<dbReference type="RefSeq" id="WP_319972383.1">
    <property type="nucleotide sequence ID" value="NZ_JAXAVW010000064.1"/>
</dbReference>
<reference evidence="2 3" key="2">
    <citation type="submission" date="2023-11" db="EMBL/GenBank/DDBJ databases">
        <authorList>
            <person name="Lara A.C."/>
            <person name="Chronakova A."/>
        </authorList>
    </citation>
    <scope>NUCLEOTIDE SEQUENCE [LARGE SCALE GENOMIC DNA]</scope>
    <source>
        <strain evidence="2 3">BCCO 10_0856</strain>
    </source>
</reference>
<dbReference type="Proteomes" id="UP001285521">
    <property type="component" value="Unassembled WGS sequence"/>
</dbReference>
<dbReference type="EMBL" id="JAXAVW010000064">
    <property type="protein sequence ID" value="MDX8037386.1"/>
    <property type="molecule type" value="Genomic_DNA"/>
</dbReference>